<organism evidence="1 2">
    <name type="scientific">Dibothriocephalus latus</name>
    <name type="common">Fish tapeworm</name>
    <name type="synonym">Diphyllobothrium latum</name>
    <dbReference type="NCBI Taxonomy" id="60516"/>
    <lineage>
        <taxon>Eukaryota</taxon>
        <taxon>Metazoa</taxon>
        <taxon>Spiralia</taxon>
        <taxon>Lophotrochozoa</taxon>
        <taxon>Platyhelminthes</taxon>
        <taxon>Cestoda</taxon>
        <taxon>Eucestoda</taxon>
        <taxon>Diphyllobothriidea</taxon>
        <taxon>Diphyllobothriidae</taxon>
        <taxon>Dibothriocephalus</taxon>
    </lineage>
</organism>
<keyword evidence="2" id="KW-1185">Reference proteome</keyword>
<evidence type="ECO:0000313" key="1">
    <source>
        <dbReference type="EMBL" id="VDK51769.1"/>
    </source>
</evidence>
<accession>A0A3P6QSA9</accession>
<gene>
    <name evidence="1" type="ORF">DILT_LOCUS1864</name>
</gene>
<dbReference type="EMBL" id="UYRU01016124">
    <property type="protein sequence ID" value="VDK51769.1"/>
    <property type="molecule type" value="Genomic_DNA"/>
</dbReference>
<dbReference type="Proteomes" id="UP000281553">
    <property type="component" value="Unassembled WGS sequence"/>
</dbReference>
<reference evidence="1 2" key="1">
    <citation type="submission" date="2018-11" db="EMBL/GenBank/DDBJ databases">
        <authorList>
            <consortium name="Pathogen Informatics"/>
        </authorList>
    </citation>
    <scope>NUCLEOTIDE SEQUENCE [LARGE SCALE GENOMIC DNA]</scope>
</reference>
<evidence type="ECO:0000313" key="2">
    <source>
        <dbReference type="Proteomes" id="UP000281553"/>
    </source>
</evidence>
<name>A0A3P6QSA9_DIBLA</name>
<proteinExistence type="predicted"/>
<sequence length="51" mass="5479">MHTLLVTVLKADNLLVLGDVYARVGTDHLAWSGVLGPHGICGLNENGLRLR</sequence>
<protein>
    <submittedName>
        <fullName evidence="1">Uncharacterized protein</fullName>
    </submittedName>
</protein>
<dbReference type="OrthoDB" id="6255816at2759"/>
<dbReference type="AlphaFoldDB" id="A0A3P6QSA9"/>